<evidence type="ECO:0000313" key="3">
    <source>
        <dbReference type="Proteomes" id="UP001362999"/>
    </source>
</evidence>
<dbReference type="Pfam" id="PF07927">
    <property type="entry name" value="HicA_toxin"/>
    <property type="match status" value="1"/>
</dbReference>
<feature type="region of interest" description="Disordered" evidence="1">
    <location>
        <begin position="69"/>
        <end position="88"/>
    </location>
</feature>
<feature type="compositionally biased region" description="Low complexity" evidence="1">
    <location>
        <begin position="1"/>
        <end position="15"/>
    </location>
</feature>
<organism evidence="2 3">
    <name type="scientific">Favolaschia claudopus</name>
    <dbReference type="NCBI Taxonomy" id="2862362"/>
    <lineage>
        <taxon>Eukaryota</taxon>
        <taxon>Fungi</taxon>
        <taxon>Dikarya</taxon>
        <taxon>Basidiomycota</taxon>
        <taxon>Agaricomycotina</taxon>
        <taxon>Agaricomycetes</taxon>
        <taxon>Agaricomycetidae</taxon>
        <taxon>Agaricales</taxon>
        <taxon>Marasmiineae</taxon>
        <taxon>Mycenaceae</taxon>
        <taxon>Favolaschia</taxon>
    </lineage>
</organism>
<dbReference type="GO" id="GO:0003729">
    <property type="term" value="F:mRNA binding"/>
    <property type="evidence" value="ECO:0007669"/>
    <property type="project" value="InterPro"/>
</dbReference>
<gene>
    <name evidence="2" type="ORF">R3P38DRAFT_3068530</name>
</gene>
<keyword evidence="3" id="KW-1185">Reference proteome</keyword>
<feature type="compositionally biased region" description="Polar residues" evidence="1">
    <location>
        <begin position="16"/>
        <end position="27"/>
    </location>
</feature>
<evidence type="ECO:0000313" key="2">
    <source>
        <dbReference type="EMBL" id="KAK6996925.1"/>
    </source>
</evidence>
<dbReference type="AlphaFoldDB" id="A0AAW0A0F3"/>
<dbReference type="Proteomes" id="UP001362999">
    <property type="component" value="Unassembled WGS sequence"/>
</dbReference>
<protein>
    <submittedName>
        <fullName evidence="2">Uncharacterized protein</fullName>
    </submittedName>
</protein>
<feature type="region of interest" description="Disordered" evidence="1">
    <location>
        <begin position="1"/>
        <end position="60"/>
    </location>
</feature>
<proteinExistence type="predicted"/>
<sequence length="190" mass="21112">MSHSRASSRSDSPSSVTKEASLTQSSAIPVDGAWTGTILHTSTTATRPDHQRNTAAPSNKHGFMSKFVASRDNTPQTPSKDDQGLRFSRLSKRSKNLMRQLLSVDGKSSQQVSMKWEHFTKLMREMGFDYDSNSLGSSVRFDPPNPADSPITLHKPHPDPTLHPNILREYAKKLKKIYGWDAADFLAATQ</sequence>
<name>A0AAW0A0F3_9AGAR</name>
<accession>A0AAW0A0F3</accession>
<dbReference type="EMBL" id="JAWWNJ010000095">
    <property type="protein sequence ID" value="KAK6996925.1"/>
    <property type="molecule type" value="Genomic_DNA"/>
</dbReference>
<comment type="caution">
    <text evidence="2">The sequence shown here is derived from an EMBL/GenBank/DDBJ whole genome shotgun (WGS) entry which is preliminary data.</text>
</comment>
<reference evidence="2 3" key="1">
    <citation type="journal article" date="2024" name="J Genomics">
        <title>Draft genome sequencing and assembly of Favolaschia claudopus CIRM-BRFM 2984 isolated from oak limbs.</title>
        <authorList>
            <person name="Navarro D."/>
            <person name="Drula E."/>
            <person name="Chaduli D."/>
            <person name="Cazenave R."/>
            <person name="Ahrendt S."/>
            <person name="Wang J."/>
            <person name="Lipzen A."/>
            <person name="Daum C."/>
            <person name="Barry K."/>
            <person name="Grigoriev I.V."/>
            <person name="Favel A."/>
            <person name="Rosso M.N."/>
            <person name="Martin F."/>
        </authorList>
    </citation>
    <scope>NUCLEOTIDE SEQUENCE [LARGE SCALE GENOMIC DNA]</scope>
    <source>
        <strain evidence="2 3">CIRM-BRFM 2984</strain>
    </source>
</reference>
<evidence type="ECO:0000256" key="1">
    <source>
        <dbReference type="SAM" id="MobiDB-lite"/>
    </source>
</evidence>
<dbReference type="InterPro" id="IPR012933">
    <property type="entry name" value="HicA_mRNA_interferase"/>
</dbReference>